<proteinExistence type="predicted"/>
<sequence length="116" mass="12840">MLKLCACCLLVAGLCSCNCLEVGGSENNLAAKSVHLSTSDGRMVDDEVMNRVSDLDVEEDGDDENINVLDIKGLRRCGNNLCCKMPAYCCSGPACCKNKRYTNFYDNLFTLFIFFR</sequence>
<dbReference type="AlphaFoldDB" id="A0A9P0H9J2"/>
<protein>
    <recommendedName>
        <fullName evidence="4">Neuropeptide</fullName>
    </recommendedName>
</protein>
<keyword evidence="1" id="KW-0732">Signal</keyword>
<feature type="signal peptide" evidence="1">
    <location>
        <begin position="1"/>
        <end position="19"/>
    </location>
</feature>
<accession>A0A9P0H9J2</accession>
<dbReference type="PROSITE" id="PS51257">
    <property type="entry name" value="PROKAR_LIPOPROTEIN"/>
    <property type="match status" value="1"/>
</dbReference>
<reference evidence="2" key="1">
    <citation type="submission" date="2022-01" db="EMBL/GenBank/DDBJ databases">
        <authorList>
            <person name="King R."/>
        </authorList>
    </citation>
    <scope>NUCLEOTIDE SEQUENCE</scope>
</reference>
<keyword evidence="3" id="KW-1185">Reference proteome</keyword>
<organism evidence="2 3">
    <name type="scientific">Nezara viridula</name>
    <name type="common">Southern green stink bug</name>
    <name type="synonym">Cimex viridulus</name>
    <dbReference type="NCBI Taxonomy" id="85310"/>
    <lineage>
        <taxon>Eukaryota</taxon>
        <taxon>Metazoa</taxon>
        <taxon>Ecdysozoa</taxon>
        <taxon>Arthropoda</taxon>
        <taxon>Hexapoda</taxon>
        <taxon>Insecta</taxon>
        <taxon>Pterygota</taxon>
        <taxon>Neoptera</taxon>
        <taxon>Paraneoptera</taxon>
        <taxon>Hemiptera</taxon>
        <taxon>Heteroptera</taxon>
        <taxon>Panheteroptera</taxon>
        <taxon>Pentatomomorpha</taxon>
        <taxon>Pentatomoidea</taxon>
        <taxon>Pentatomidae</taxon>
        <taxon>Pentatominae</taxon>
        <taxon>Nezara</taxon>
    </lineage>
</organism>
<evidence type="ECO:0000313" key="3">
    <source>
        <dbReference type="Proteomes" id="UP001152798"/>
    </source>
</evidence>
<gene>
    <name evidence="2" type="ORF">NEZAVI_LOCUS7643</name>
</gene>
<evidence type="ECO:0000256" key="1">
    <source>
        <dbReference type="SAM" id="SignalP"/>
    </source>
</evidence>
<evidence type="ECO:0000313" key="2">
    <source>
        <dbReference type="EMBL" id="CAH1397893.1"/>
    </source>
</evidence>
<name>A0A9P0H9J2_NEZVI</name>
<dbReference type="Proteomes" id="UP001152798">
    <property type="component" value="Chromosome 4"/>
</dbReference>
<dbReference type="EMBL" id="OV725080">
    <property type="protein sequence ID" value="CAH1397893.1"/>
    <property type="molecule type" value="Genomic_DNA"/>
</dbReference>
<feature type="chain" id="PRO_5040183663" description="Neuropeptide" evidence="1">
    <location>
        <begin position="20"/>
        <end position="116"/>
    </location>
</feature>
<evidence type="ECO:0008006" key="4">
    <source>
        <dbReference type="Google" id="ProtNLM"/>
    </source>
</evidence>